<dbReference type="AlphaFoldDB" id="A0A4Q7PJM1"/>
<accession>A0A4Q7PJM1</accession>
<keyword evidence="7 15" id="KW-0479">Metal-binding</keyword>
<dbReference type="EC" id="6.1.1.5" evidence="15"/>
<comment type="function">
    <text evidence="13 15">Catalyzes the attachment of isoleucine to tRNA(Ile). As IleRS can inadvertently accommodate and process structurally similar amino acids such as valine, to avoid such errors it has two additional distinct tRNA(Ile)-dependent editing activities. One activity is designated as 'pretransfer' editing and involves the hydrolysis of activated Val-AMP. The other activity is designated 'posttransfer' editing and involves deacylation of mischarged Val-tRNA(Ile).</text>
</comment>
<dbReference type="InterPro" id="IPR014729">
    <property type="entry name" value="Rossmann-like_a/b/a_fold"/>
</dbReference>
<keyword evidence="6 15" id="KW-0436">Ligase</keyword>
<evidence type="ECO:0000256" key="8">
    <source>
        <dbReference type="ARBA" id="ARBA00022741"/>
    </source>
</evidence>
<dbReference type="FunFam" id="3.40.50.620:FF:000063">
    <property type="entry name" value="Isoleucine--tRNA ligase"/>
    <property type="match status" value="1"/>
</dbReference>
<evidence type="ECO:0000256" key="6">
    <source>
        <dbReference type="ARBA" id="ARBA00022598"/>
    </source>
</evidence>
<dbReference type="FunFam" id="3.40.50.620:FF:000075">
    <property type="entry name" value="Isoleucine--tRNA ligase"/>
    <property type="match status" value="1"/>
</dbReference>
<comment type="subunit">
    <text evidence="4 15">Monomer.</text>
</comment>
<dbReference type="Gene3D" id="1.10.730.10">
    <property type="entry name" value="Isoleucyl-tRNA Synthetase, Domain 1"/>
    <property type="match status" value="1"/>
</dbReference>
<dbReference type="NCBIfam" id="TIGR00392">
    <property type="entry name" value="ileS"/>
    <property type="match status" value="1"/>
</dbReference>
<evidence type="ECO:0000313" key="19">
    <source>
        <dbReference type="Proteomes" id="UP000292927"/>
    </source>
</evidence>
<organism evidence="18 19">
    <name type="scientific">Cuneatibacter caecimuris</name>
    <dbReference type="NCBI Taxonomy" id="1796618"/>
    <lineage>
        <taxon>Bacteria</taxon>
        <taxon>Bacillati</taxon>
        <taxon>Bacillota</taxon>
        <taxon>Clostridia</taxon>
        <taxon>Lachnospirales</taxon>
        <taxon>Lachnospiraceae</taxon>
        <taxon>Cuneatibacter</taxon>
    </lineage>
</organism>
<name>A0A4Q7PJM1_9FIRM</name>
<dbReference type="CDD" id="cd07961">
    <property type="entry name" value="Anticodon_Ia_Ile_ABEc"/>
    <property type="match status" value="1"/>
</dbReference>
<dbReference type="SUPFAM" id="SSF47323">
    <property type="entry name" value="Anticodon-binding domain of a subclass of class I aminoacyl-tRNA synthetases"/>
    <property type="match status" value="1"/>
</dbReference>
<gene>
    <name evidence="15" type="primary">ileS</name>
    <name evidence="18" type="ORF">EV209_1980</name>
</gene>
<dbReference type="PROSITE" id="PS00178">
    <property type="entry name" value="AA_TRNA_LIGASE_I"/>
    <property type="match status" value="1"/>
</dbReference>
<evidence type="ECO:0000256" key="9">
    <source>
        <dbReference type="ARBA" id="ARBA00022833"/>
    </source>
</evidence>
<dbReference type="SUPFAM" id="SSF52374">
    <property type="entry name" value="Nucleotidylyl transferase"/>
    <property type="match status" value="1"/>
</dbReference>
<sequence>MFKKVSADLNFVEREKETEQFWKENHIFEKSMDSRREGPNYMFYDGPPTANGKPHIGHVLTRTIKDMIPRYRTMKGYEVPRKAGWDTHGLPVELEVEKLLGLDGKEQIEEYGLAPFIDKCKESVWKYKGMWEDFSNTVGFWADMDDPYVTYDDNFIESEWWALKQIWEKGLLYKGFKIVPYCPRCGTPLSSHEVAQGYKDVKERSAIAKFRVKDEENAFILAWTTTPWTLPSNVALCVNPDETYVKVRSANGETYYLAEALTSVLKEEFTVLETFAGKELEYKEYIPLFPYAVEICEKQQKKAFYVVCDRYVTLTDGTGIVHIAPAFGEDDASVGRKYDLPFVQLVDGKGEMTAETPWAGMFCKKADKEVLKALETAGLLFEAPVFEHSYPHCWRCDTPLIYYARDSWFIKMTAVREDLIRNNDTVNWIPESIGKGRFGDWLTNVQDWGISRNRYWGTPLNIWQCECGHMHSIGSKEELKAMSSDWPEGGVELHRPYIDQVHVTCPECGGQMTRVPEVIDCWFDSGAMPFAQYHYPFENKELFEKNFPADFISEAVDQTRGWFYSLMAISTLLFNKAPYRNVIVLGHVQDENGQKMSKSKGNAVDPFEALAKHGADAIRWYFYSNSAPWLPNRFHDKAVTEGQRKFMGTLWNTYAFFVLYANIDELDPTKYQLDYAQLPVMDKWLLSRMNTLIQNCDRFLNDYKIPETARALQDFVDDMSNWYVRRSRERFWAKGMEQDKINAYMTLYTALVNVSKLAAPMIPFMTEEIYQNLVRSVDASAPESVHLCDYPAADEAHIDRGLEAEMEHVLKLVVMGRACRNTANLKNRQPLARMFVKAPFGMPEYFTTIVAEELNVKKVEFTQDVREFTTYTFKPQMRTVGPKYGRLLNQIKQALLEVDGNATMDRLNEEGKISLDIDGNSVILETEDLLIEMSQKPGYVSENNGDVTVVLDSNLTPELVDEGFVRELISKIQTMRKEAGFQVTDHITVYHQGSEKLEQIFAGYEKEICSNVLADKVAAGEPEGYQKDWDINGESVSLGVKR</sequence>
<feature type="short sequence motif" description="'KMSKS' region" evidence="15">
    <location>
        <begin position="595"/>
        <end position="599"/>
    </location>
</feature>
<evidence type="ECO:0000256" key="2">
    <source>
        <dbReference type="ARBA" id="ARBA00004496"/>
    </source>
</evidence>
<comment type="subcellular location">
    <subcellularLocation>
        <location evidence="2 15">Cytoplasm</location>
    </subcellularLocation>
</comment>
<dbReference type="InterPro" id="IPR009080">
    <property type="entry name" value="tRNAsynth_Ia_anticodon-bd"/>
</dbReference>
<keyword evidence="12 15" id="KW-0030">Aminoacyl-tRNA synthetase</keyword>
<dbReference type="GO" id="GO:0004822">
    <property type="term" value="F:isoleucine-tRNA ligase activity"/>
    <property type="evidence" value="ECO:0007669"/>
    <property type="project" value="UniProtKB-UniRule"/>
</dbReference>
<comment type="cofactor">
    <cofactor evidence="1 15">
        <name>Zn(2+)</name>
        <dbReference type="ChEBI" id="CHEBI:29105"/>
    </cofactor>
</comment>
<dbReference type="GO" id="GO:0002161">
    <property type="term" value="F:aminoacyl-tRNA deacylase activity"/>
    <property type="evidence" value="ECO:0007669"/>
    <property type="project" value="InterPro"/>
</dbReference>
<evidence type="ECO:0000256" key="11">
    <source>
        <dbReference type="ARBA" id="ARBA00022917"/>
    </source>
</evidence>
<dbReference type="Pfam" id="PF08264">
    <property type="entry name" value="Anticodon_1"/>
    <property type="match status" value="1"/>
</dbReference>
<dbReference type="InterPro" id="IPR009008">
    <property type="entry name" value="Val/Leu/Ile-tRNA-synth_edit"/>
</dbReference>
<evidence type="ECO:0000256" key="5">
    <source>
        <dbReference type="ARBA" id="ARBA00022490"/>
    </source>
</evidence>
<keyword evidence="5 15" id="KW-0963">Cytoplasm</keyword>
<dbReference type="PANTHER" id="PTHR42780">
    <property type="entry name" value="SOLEUCYL-TRNA SYNTHETASE"/>
    <property type="match status" value="1"/>
</dbReference>
<feature type="domain" description="Aminoacyl-tRNA synthetase class Ia" evidence="16">
    <location>
        <begin position="20"/>
        <end position="624"/>
    </location>
</feature>
<dbReference type="Pfam" id="PF19302">
    <property type="entry name" value="DUF5915"/>
    <property type="match status" value="1"/>
</dbReference>
<keyword evidence="9 15" id="KW-0862">Zinc</keyword>
<dbReference type="GO" id="GO:0000049">
    <property type="term" value="F:tRNA binding"/>
    <property type="evidence" value="ECO:0007669"/>
    <property type="project" value="InterPro"/>
</dbReference>
<evidence type="ECO:0000256" key="14">
    <source>
        <dbReference type="ARBA" id="ARBA00048359"/>
    </source>
</evidence>
<dbReference type="GO" id="GO:0006428">
    <property type="term" value="P:isoleucyl-tRNA aminoacylation"/>
    <property type="evidence" value="ECO:0007669"/>
    <property type="project" value="UniProtKB-UniRule"/>
</dbReference>
<feature type="binding site" evidence="15">
    <location>
        <position position="598"/>
    </location>
    <ligand>
        <name>ATP</name>
        <dbReference type="ChEBI" id="CHEBI:30616"/>
    </ligand>
</feature>
<reference evidence="18 19" key="1">
    <citation type="submission" date="2019-02" db="EMBL/GenBank/DDBJ databases">
        <title>Genomic Encyclopedia of Type Strains, Phase IV (KMG-IV): sequencing the most valuable type-strain genomes for metagenomic binning, comparative biology and taxonomic classification.</title>
        <authorList>
            <person name="Goeker M."/>
        </authorList>
    </citation>
    <scope>NUCLEOTIDE SEQUENCE [LARGE SCALE GENOMIC DNA]</scope>
    <source>
        <strain evidence="18 19">DSM 29486</strain>
    </source>
</reference>
<dbReference type="InterPro" id="IPR001412">
    <property type="entry name" value="aa-tRNA-synth_I_CS"/>
</dbReference>
<keyword evidence="19" id="KW-1185">Reference proteome</keyword>
<feature type="domain" description="Methionyl/Valyl/Leucyl/Isoleucyl-tRNA synthetase anticodon-binding" evidence="17">
    <location>
        <begin position="682"/>
        <end position="831"/>
    </location>
</feature>
<evidence type="ECO:0000256" key="13">
    <source>
        <dbReference type="ARBA" id="ARBA00025217"/>
    </source>
</evidence>
<dbReference type="SUPFAM" id="SSF50677">
    <property type="entry name" value="ValRS/IleRS/LeuRS editing domain"/>
    <property type="match status" value="1"/>
</dbReference>
<dbReference type="EMBL" id="SGXF01000003">
    <property type="protein sequence ID" value="RZT00656.1"/>
    <property type="molecule type" value="Genomic_DNA"/>
</dbReference>
<comment type="catalytic activity">
    <reaction evidence="14 15">
        <text>tRNA(Ile) + L-isoleucine + ATP = L-isoleucyl-tRNA(Ile) + AMP + diphosphate</text>
        <dbReference type="Rhea" id="RHEA:11060"/>
        <dbReference type="Rhea" id="RHEA-COMP:9666"/>
        <dbReference type="Rhea" id="RHEA-COMP:9695"/>
        <dbReference type="ChEBI" id="CHEBI:30616"/>
        <dbReference type="ChEBI" id="CHEBI:33019"/>
        <dbReference type="ChEBI" id="CHEBI:58045"/>
        <dbReference type="ChEBI" id="CHEBI:78442"/>
        <dbReference type="ChEBI" id="CHEBI:78528"/>
        <dbReference type="ChEBI" id="CHEBI:456215"/>
        <dbReference type="EC" id="6.1.1.5"/>
    </reaction>
</comment>
<evidence type="ECO:0000259" key="16">
    <source>
        <dbReference type="Pfam" id="PF00133"/>
    </source>
</evidence>
<dbReference type="RefSeq" id="WP_130435256.1">
    <property type="nucleotide sequence ID" value="NZ_SGXF01000003.1"/>
</dbReference>
<keyword evidence="10 15" id="KW-0067">ATP-binding</keyword>
<evidence type="ECO:0000256" key="7">
    <source>
        <dbReference type="ARBA" id="ARBA00022723"/>
    </source>
</evidence>
<feature type="short sequence motif" description="'HIGH' region" evidence="15">
    <location>
        <begin position="48"/>
        <end position="58"/>
    </location>
</feature>
<dbReference type="InterPro" id="IPR013155">
    <property type="entry name" value="M/V/L/I-tRNA-synth_anticd-bd"/>
</dbReference>
<evidence type="ECO:0000256" key="12">
    <source>
        <dbReference type="ARBA" id="ARBA00023146"/>
    </source>
</evidence>
<comment type="domain">
    <text evidence="15">IleRS has two distinct active sites: one for aminoacylation and one for editing. The misactivated valine is translocated from the active site to the editing site, which sterically excludes the correctly activated isoleucine. The single editing site contains two valyl binding pockets, one specific for each substrate (Val-AMP or Val-tRNA(Ile)).</text>
</comment>
<dbReference type="GO" id="GO:0005524">
    <property type="term" value="F:ATP binding"/>
    <property type="evidence" value="ECO:0007669"/>
    <property type="project" value="UniProtKB-UniRule"/>
</dbReference>
<dbReference type="Gene3D" id="3.40.50.620">
    <property type="entry name" value="HUPs"/>
    <property type="match status" value="2"/>
</dbReference>
<evidence type="ECO:0000256" key="15">
    <source>
        <dbReference type="HAMAP-Rule" id="MF_02003"/>
    </source>
</evidence>
<dbReference type="InterPro" id="IPR033709">
    <property type="entry name" value="Anticodon_Ile_ABEc"/>
</dbReference>
<dbReference type="Pfam" id="PF00133">
    <property type="entry name" value="tRNA-synt_1"/>
    <property type="match status" value="1"/>
</dbReference>
<evidence type="ECO:0000259" key="17">
    <source>
        <dbReference type="Pfam" id="PF08264"/>
    </source>
</evidence>
<evidence type="ECO:0000256" key="1">
    <source>
        <dbReference type="ARBA" id="ARBA00001947"/>
    </source>
</evidence>
<dbReference type="OrthoDB" id="9810365at2"/>
<comment type="similarity">
    <text evidence="3 15">Belongs to the class-I aminoacyl-tRNA synthetase family. IleS type 2 subfamily.</text>
</comment>
<keyword evidence="8 15" id="KW-0547">Nucleotide-binding</keyword>
<proteinExistence type="inferred from homology"/>
<dbReference type="HAMAP" id="MF_02003">
    <property type="entry name" value="Ile_tRNA_synth_type2"/>
    <property type="match status" value="1"/>
</dbReference>
<dbReference type="InterPro" id="IPR023586">
    <property type="entry name" value="Ile-tRNA-ligase_type2"/>
</dbReference>
<protein>
    <recommendedName>
        <fullName evidence="15">Isoleucine--tRNA ligase</fullName>
        <ecNumber evidence="15">6.1.1.5</ecNumber>
    </recommendedName>
    <alternativeName>
        <fullName evidence="15">Isoleucyl-tRNA synthetase</fullName>
        <shortName evidence="15">IleRS</shortName>
    </alternativeName>
</protein>
<dbReference type="PRINTS" id="PR00984">
    <property type="entry name" value="TRNASYNTHILE"/>
</dbReference>
<dbReference type="PANTHER" id="PTHR42780:SF1">
    <property type="entry name" value="ISOLEUCINE--TRNA LIGASE, CYTOPLASMIC"/>
    <property type="match status" value="1"/>
</dbReference>
<keyword evidence="11 15" id="KW-0648">Protein biosynthesis</keyword>
<dbReference type="InterPro" id="IPR002300">
    <property type="entry name" value="aa-tRNA-synth_Ia"/>
</dbReference>
<dbReference type="Proteomes" id="UP000292927">
    <property type="component" value="Unassembled WGS sequence"/>
</dbReference>
<evidence type="ECO:0000256" key="3">
    <source>
        <dbReference type="ARBA" id="ARBA00007078"/>
    </source>
</evidence>
<evidence type="ECO:0000256" key="10">
    <source>
        <dbReference type="ARBA" id="ARBA00022840"/>
    </source>
</evidence>
<dbReference type="InterPro" id="IPR002301">
    <property type="entry name" value="Ile-tRNA-ligase"/>
</dbReference>
<evidence type="ECO:0000313" key="18">
    <source>
        <dbReference type="EMBL" id="RZT00656.1"/>
    </source>
</evidence>
<dbReference type="CDD" id="cd00818">
    <property type="entry name" value="IleRS_core"/>
    <property type="match status" value="1"/>
</dbReference>
<dbReference type="GO" id="GO:0005737">
    <property type="term" value="C:cytoplasm"/>
    <property type="evidence" value="ECO:0007669"/>
    <property type="project" value="UniProtKB-SubCell"/>
</dbReference>
<evidence type="ECO:0000256" key="4">
    <source>
        <dbReference type="ARBA" id="ARBA00011245"/>
    </source>
</evidence>
<comment type="caution">
    <text evidence="18">The sequence shown here is derived from an EMBL/GenBank/DDBJ whole genome shotgun (WGS) entry which is preliminary data.</text>
</comment>
<dbReference type="GO" id="GO:0008270">
    <property type="term" value="F:zinc ion binding"/>
    <property type="evidence" value="ECO:0007669"/>
    <property type="project" value="UniProtKB-UniRule"/>
</dbReference>